<protein>
    <submittedName>
        <fullName evidence="3">Integrating conjugative element membrane protein, PFL_4702 family</fullName>
    </submittedName>
</protein>
<dbReference type="OrthoDB" id="6445210at2"/>
<feature type="transmembrane region" description="Helical" evidence="1">
    <location>
        <begin position="97"/>
        <end position="116"/>
    </location>
</feature>
<evidence type="ECO:0000313" key="4">
    <source>
        <dbReference type="Proteomes" id="UP000242496"/>
    </source>
</evidence>
<keyword evidence="1" id="KW-1133">Transmembrane helix</keyword>
<evidence type="ECO:0000313" key="3">
    <source>
        <dbReference type="EMBL" id="SFU87513.1"/>
    </source>
</evidence>
<gene>
    <name evidence="3" type="ORF">SAMN05421784_13722</name>
</gene>
<dbReference type="AlphaFoldDB" id="A0A1I7JQN6"/>
<dbReference type="InterPro" id="IPR021356">
    <property type="entry name" value="Integr_conj_element_PFL4702"/>
</dbReference>
<dbReference type="Pfam" id="PF11190">
    <property type="entry name" value="DUF2976"/>
    <property type="match status" value="1"/>
</dbReference>
<dbReference type="EMBL" id="FPBJ01000037">
    <property type="protein sequence ID" value="SFU87513.1"/>
    <property type="molecule type" value="Genomic_DNA"/>
</dbReference>
<keyword evidence="4" id="KW-1185">Reference proteome</keyword>
<dbReference type="STRING" id="351659.SAMN05421784_13722"/>
<feature type="chain" id="PRO_5017429677" evidence="2">
    <location>
        <begin position="33"/>
        <end position="123"/>
    </location>
</feature>
<evidence type="ECO:0000256" key="1">
    <source>
        <dbReference type="SAM" id="Phobius"/>
    </source>
</evidence>
<proteinExistence type="predicted"/>
<accession>A0A1I7JQN6</accession>
<organism evidence="3 4">
    <name type="scientific">Xenorhabdus koppenhoeferi</name>
    <dbReference type="NCBI Taxonomy" id="351659"/>
    <lineage>
        <taxon>Bacteria</taxon>
        <taxon>Pseudomonadati</taxon>
        <taxon>Pseudomonadota</taxon>
        <taxon>Gammaproteobacteria</taxon>
        <taxon>Enterobacterales</taxon>
        <taxon>Morganellaceae</taxon>
        <taxon>Xenorhabdus</taxon>
    </lineage>
</organism>
<feature type="transmembrane region" description="Helical" evidence="1">
    <location>
        <begin position="61"/>
        <end position="85"/>
    </location>
</feature>
<sequence>MNILKILKFSKKRILSMVSFLYLLGVSTPSLAALPKVEPPSSGGGGGGLMDTLKGHVQDGLVIGGLILAAIAFIVVAQSAITTFAEVRAGKAEWSKFATIIVVGIVLLVAVIWLVGKSAGILF</sequence>
<name>A0A1I7JQN6_9GAMM</name>
<feature type="signal peptide" evidence="2">
    <location>
        <begin position="1"/>
        <end position="32"/>
    </location>
</feature>
<keyword evidence="1" id="KW-0812">Transmembrane</keyword>
<keyword evidence="2" id="KW-0732">Signal</keyword>
<keyword evidence="1" id="KW-0472">Membrane</keyword>
<dbReference type="Proteomes" id="UP000242496">
    <property type="component" value="Unassembled WGS sequence"/>
</dbReference>
<evidence type="ECO:0000256" key="2">
    <source>
        <dbReference type="SAM" id="SignalP"/>
    </source>
</evidence>
<reference evidence="4" key="1">
    <citation type="submission" date="2016-10" db="EMBL/GenBank/DDBJ databases">
        <authorList>
            <person name="Varghese N."/>
            <person name="Submissions S."/>
        </authorList>
    </citation>
    <scope>NUCLEOTIDE SEQUENCE [LARGE SCALE GENOMIC DNA]</scope>
    <source>
        <strain evidence="4">DSM 18168</strain>
    </source>
</reference>
<dbReference type="NCBIfam" id="TIGR03745">
    <property type="entry name" value="conj_TIGR03745"/>
    <property type="match status" value="1"/>
</dbReference>